<dbReference type="OrthoDB" id="345640at2"/>
<evidence type="ECO:0000256" key="1">
    <source>
        <dbReference type="PROSITE-ProRule" id="PRU00473"/>
    </source>
</evidence>
<dbReference type="eggNOG" id="COG3455">
    <property type="taxonomic scope" value="Bacteria"/>
</dbReference>
<dbReference type="PATRIC" id="fig|151081.8.peg.3729"/>
<dbReference type="Proteomes" id="UP000033664">
    <property type="component" value="Unassembled WGS sequence"/>
</dbReference>
<dbReference type="AlphaFoldDB" id="A0A0F4PJU9"/>
<proteinExistence type="predicted"/>
<reference evidence="5 6" key="1">
    <citation type="journal article" date="2015" name="BMC Genomics">
        <title>Genome mining reveals unlocked bioactive potential of marine Gram-negative bacteria.</title>
        <authorList>
            <person name="Machado H."/>
            <person name="Sonnenschein E.C."/>
            <person name="Melchiorsen J."/>
            <person name="Gram L."/>
        </authorList>
    </citation>
    <scope>NUCLEOTIDE SEQUENCE [LARGE SCALE GENOMIC DNA]</scope>
    <source>
        <strain evidence="5 6">S3137</strain>
    </source>
</reference>
<keyword evidence="3" id="KW-1133">Transmembrane helix</keyword>
<feature type="transmembrane region" description="Helical" evidence="3">
    <location>
        <begin position="247"/>
        <end position="267"/>
    </location>
</feature>
<feature type="region of interest" description="Disordered" evidence="2">
    <location>
        <begin position="1"/>
        <end position="44"/>
    </location>
</feature>
<evidence type="ECO:0000313" key="6">
    <source>
        <dbReference type="Proteomes" id="UP000033664"/>
    </source>
</evidence>
<organism evidence="5 6">
    <name type="scientific">Pseudoalteromonas ruthenica</name>
    <dbReference type="NCBI Taxonomy" id="151081"/>
    <lineage>
        <taxon>Bacteria</taxon>
        <taxon>Pseudomonadati</taxon>
        <taxon>Pseudomonadota</taxon>
        <taxon>Gammaproteobacteria</taxon>
        <taxon>Alteromonadales</taxon>
        <taxon>Pseudoalteromonadaceae</taxon>
        <taxon>Pseudoalteromonas</taxon>
    </lineage>
</organism>
<evidence type="ECO:0000256" key="3">
    <source>
        <dbReference type="SAM" id="Phobius"/>
    </source>
</evidence>
<dbReference type="CDD" id="cd07185">
    <property type="entry name" value="OmpA_C-like"/>
    <property type="match status" value="1"/>
</dbReference>
<dbReference type="InterPro" id="IPR036737">
    <property type="entry name" value="OmpA-like_sf"/>
</dbReference>
<dbReference type="InterPro" id="IPR006665">
    <property type="entry name" value="OmpA-like"/>
</dbReference>
<dbReference type="eggNOG" id="COG1360">
    <property type="taxonomic scope" value="Bacteria"/>
</dbReference>
<dbReference type="NCBIfam" id="TIGR03350">
    <property type="entry name" value="type_VI_ompA"/>
    <property type="match status" value="1"/>
</dbReference>
<dbReference type="PANTHER" id="PTHR38033:SF1">
    <property type="entry name" value="DOTU FAMILY TYPE IV_VI SECRETION SYSTEM PROTEIN"/>
    <property type="match status" value="1"/>
</dbReference>
<dbReference type="EMBL" id="JXXZ01000006">
    <property type="protein sequence ID" value="KJZ00601.1"/>
    <property type="molecule type" value="Genomic_DNA"/>
</dbReference>
<dbReference type="Pfam" id="PF09850">
    <property type="entry name" value="DotU"/>
    <property type="match status" value="1"/>
</dbReference>
<sequence>MDKTILKPRPGRRGLAQNNGEPAPAGAGASGTAASADTSSGDKTVVNVNQSKPVARVQGNAPIFQSKLVDYGADIFSLTVAINRMSHCDDVDKLKQQSIDAVKNFEQSLRNEHLDSQLIESARYCVCALLDETVLNTPWGSESVWVNESLLSIFHKETFGGEYFFTLLDEALRQSSHNIDLLELQYYCLNLGFQGKYRVSAQGQSAVDDYRDKLYREISLIRGTGSSQLSINWRKRIANGLELRQQFPLWVILTLFAALALVVYTLFSYQLNRYSDNVFTELDALVPYQLGEQTTGDSMEASVLNQLLQTEIQRGVLSVTSQSDRVRIRISSESLFDSGSNIVRADMKPIIAKIARALEGTQGKVLITGHTDNTPISTPEYPSNWHLSLARATQVANAMAQNASLSGRLWPEGRGEAEPVESNDTAAQRAKNRRIEIDLLF</sequence>
<evidence type="ECO:0000259" key="4">
    <source>
        <dbReference type="PROSITE" id="PS51123"/>
    </source>
</evidence>
<accession>A0A0F4PJU9</accession>
<feature type="compositionally biased region" description="Low complexity" evidence="2">
    <location>
        <begin position="22"/>
        <end position="42"/>
    </location>
</feature>
<dbReference type="PROSITE" id="PS51123">
    <property type="entry name" value="OMPA_2"/>
    <property type="match status" value="1"/>
</dbReference>
<dbReference type="Gene3D" id="3.30.1330.60">
    <property type="entry name" value="OmpA-like domain"/>
    <property type="match status" value="1"/>
</dbReference>
<keyword evidence="1 3" id="KW-0472">Membrane</keyword>
<keyword evidence="3" id="KW-0812">Transmembrane</keyword>
<gene>
    <name evidence="5" type="ORF">TW72_07990</name>
</gene>
<dbReference type="RefSeq" id="WP_045980641.1">
    <property type="nucleotide sequence ID" value="NZ_JXXY01000028.1"/>
</dbReference>
<feature type="domain" description="OmpA-like" evidence="4">
    <location>
        <begin position="323"/>
        <end position="441"/>
    </location>
</feature>
<dbReference type="Gene3D" id="1.25.40.590">
    <property type="entry name" value="Type IV / VI secretion system, DotU"/>
    <property type="match status" value="1"/>
</dbReference>
<dbReference type="InterPro" id="IPR017732">
    <property type="entry name" value="T4/T6SS_DotU"/>
</dbReference>
<dbReference type="InterPro" id="IPR017733">
    <property type="entry name" value="OmpA-like_dom_proteobacteria"/>
</dbReference>
<name>A0A0F4PJU9_9GAMM</name>
<dbReference type="GO" id="GO:0016020">
    <property type="term" value="C:membrane"/>
    <property type="evidence" value="ECO:0007669"/>
    <property type="project" value="UniProtKB-UniRule"/>
</dbReference>
<protein>
    <submittedName>
        <fullName evidence="5">Type VI secretion protein</fullName>
    </submittedName>
</protein>
<comment type="caution">
    <text evidence="5">The sequence shown here is derived from an EMBL/GenBank/DDBJ whole genome shotgun (WGS) entry which is preliminary data.</text>
</comment>
<evidence type="ECO:0000313" key="5">
    <source>
        <dbReference type="EMBL" id="KJZ00601.1"/>
    </source>
</evidence>
<evidence type="ECO:0000256" key="2">
    <source>
        <dbReference type="SAM" id="MobiDB-lite"/>
    </source>
</evidence>
<dbReference type="NCBIfam" id="NF038228">
    <property type="entry name" value="IcmH_DotU_IVB"/>
    <property type="match status" value="1"/>
</dbReference>
<dbReference type="SUPFAM" id="SSF103088">
    <property type="entry name" value="OmpA-like"/>
    <property type="match status" value="1"/>
</dbReference>
<dbReference type="PANTHER" id="PTHR38033">
    <property type="entry name" value="MEMBRANE PROTEIN-RELATED"/>
    <property type="match status" value="1"/>
</dbReference>
<keyword evidence="6" id="KW-1185">Reference proteome</keyword>
<dbReference type="Pfam" id="PF00691">
    <property type="entry name" value="OmpA"/>
    <property type="match status" value="1"/>
</dbReference>
<dbReference type="InterPro" id="IPR038522">
    <property type="entry name" value="T4/T6SS_DotU_sf"/>
</dbReference>
<dbReference type="GeneID" id="58228428"/>
<dbReference type="NCBIfam" id="TIGR03349">
    <property type="entry name" value="IV_VI_DotU"/>
    <property type="match status" value="1"/>
</dbReference>